<keyword evidence="3" id="KW-1185">Reference proteome</keyword>
<keyword evidence="1" id="KW-0175">Coiled coil</keyword>
<dbReference type="AlphaFoldDB" id="A0A0V0QM05"/>
<dbReference type="Gene3D" id="3.90.660.10">
    <property type="match status" value="1"/>
</dbReference>
<gene>
    <name evidence="2" type="ORF">PPERSA_10548</name>
</gene>
<organism evidence="2 3">
    <name type="scientific">Pseudocohnilembus persalinus</name>
    <name type="common">Ciliate</name>
    <dbReference type="NCBI Taxonomy" id="266149"/>
    <lineage>
        <taxon>Eukaryota</taxon>
        <taxon>Sar</taxon>
        <taxon>Alveolata</taxon>
        <taxon>Ciliophora</taxon>
        <taxon>Intramacronucleata</taxon>
        <taxon>Oligohymenophorea</taxon>
        <taxon>Scuticociliatia</taxon>
        <taxon>Philasterida</taxon>
        <taxon>Pseudocohnilembidae</taxon>
        <taxon>Pseudocohnilembus</taxon>
    </lineage>
</organism>
<dbReference type="InParanoid" id="A0A0V0QM05"/>
<feature type="coiled-coil region" evidence="1">
    <location>
        <begin position="190"/>
        <end position="231"/>
    </location>
</feature>
<dbReference type="InterPro" id="IPR036188">
    <property type="entry name" value="FAD/NAD-bd_sf"/>
</dbReference>
<reference evidence="2 3" key="1">
    <citation type="journal article" date="2015" name="Sci. Rep.">
        <title>Genome of the facultative scuticociliatosis pathogen Pseudocohnilembus persalinus provides insight into its virulence through horizontal gene transfer.</title>
        <authorList>
            <person name="Xiong J."/>
            <person name="Wang G."/>
            <person name="Cheng J."/>
            <person name="Tian M."/>
            <person name="Pan X."/>
            <person name="Warren A."/>
            <person name="Jiang C."/>
            <person name="Yuan D."/>
            <person name="Miao W."/>
        </authorList>
    </citation>
    <scope>NUCLEOTIDE SEQUENCE [LARGE SCALE GENOMIC DNA]</scope>
    <source>
        <strain evidence="2">36N120E</strain>
    </source>
</reference>
<accession>A0A0V0QM05</accession>
<dbReference type="Proteomes" id="UP000054937">
    <property type="component" value="Unassembled WGS sequence"/>
</dbReference>
<name>A0A0V0QM05_PSEPJ</name>
<proteinExistence type="predicted"/>
<protein>
    <recommendedName>
        <fullName evidence="4">Amine oxidase domain-containing protein</fullName>
    </recommendedName>
</protein>
<dbReference type="SUPFAM" id="SSF51905">
    <property type="entry name" value="FAD/NAD(P)-binding domain"/>
    <property type="match status" value="1"/>
</dbReference>
<dbReference type="EMBL" id="LDAU01000143">
    <property type="protein sequence ID" value="KRX03175.1"/>
    <property type="molecule type" value="Genomic_DNA"/>
</dbReference>
<evidence type="ECO:0000313" key="3">
    <source>
        <dbReference type="Proteomes" id="UP000054937"/>
    </source>
</evidence>
<evidence type="ECO:0000256" key="1">
    <source>
        <dbReference type="SAM" id="Coils"/>
    </source>
</evidence>
<dbReference type="OrthoDB" id="66881at2759"/>
<sequence>MKSIAILGERLSGLSTAFYLKNKTKNFNLTIFDKSPKIQEGRQIVFHPQNKNQENHKLYFDQGTNFILLDLLNNPKDKEIYNQIFEKNEIFSKNLSKINKPVYFLDNNNQIIKNSLQGTQMTYKNGLTEISEKIAKTLENEIKFNTKINTILKPKDSNKWEITYQDIKKNQKFTQNFDLVLVGLEPLTLLKILKNNQKQIEKDNKKYYNNNQNNNQDFKQALNSLQNLEHKQNINISLNFQIPKALIGKENINTDFSEFFALMKEEENNDIDFIVVENDKPGHIPDLRGDDKFDFIYLGLNIQMSNEWTEQNINKEDELIIIYVLEKISKIITNDKNKSFFNPKIIQYTDKIFKINQYLKYKEVTKWSYSMHYQLNDLNQYIKNQDKKGIYFCYDILNPQPNIINQITKGIKMGKVINQTI</sequence>
<comment type="caution">
    <text evidence="2">The sequence shown here is derived from an EMBL/GenBank/DDBJ whole genome shotgun (WGS) entry which is preliminary data.</text>
</comment>
<evidence type="ECO:0008006" key="4">
    <source>
        <dbReference type="Google" id="ProtNLM"/>
    </source>
</evidence>
<dbReference type="Gene3D" id="3.50.50.60">
    <property type="entry name" value="FAD/NAD(P)-binding domain"/>
    <property type="match status" value="1"/>
</dbReference>
<evidence type="ECO:0000313" key="2">
    <source>
        <dbReference type="EMBL" id="KRX03175.1"/>
    </source>
</evidence>